<dbReference type="InterPro" id="IPR013321">
    <property type="entry name" value="Arc_rbn_hlx_hlx"/>
</dbReference>
<evidence type="ECO:0000256" key="1">
    <source>
        <dbReference type="SAM" id="MobiDB-lite"/>
    </source>
</evidence>
<evidence type="ECO:0008006" key="3">
    <source>
        <dbReference type="Google" id="ProtNLM"/>
    </source>
</evidence>
<protein>
    <recommendedName>
        <fullName evidence="3">Arc-like DNA binding domain-containing protein</fullName>
    </recommendedName>
</protein>
<dbReference type="InterPro" id="IPR010985">
    <property type="entry name" value="Ribbon_hlx_hlx"/>
</dbReference>
<evidence type="ECO:0000313" key="2">
    <source>
        <dbReference type="EMBL" id="ADD93774.1"/>
    </source>
</evidence>
<dbReference type="Gene3D" id="1.10.1220.10">
    <property type="entry name" value="Met repressor-like"/>
    <property type="match status" value="1"/>
</dbReference>
<organism evidence="2">
    <name type="scientific">uncultured marine bacterium MedDCM-OCT-S05-C222</name>
    <dbReference type="NCBI Taxonomy" id="743064"/>
    <lineage>
        <taxon>Bacteria</taxon>
        <taxon>environmental samples</taxon>
    </lineage>
</organism>
<sequence>MGESNEDIRSGKGSDTKTKQEKKKILLRLDPALHEQLRLWAERDFRSLNSQIEFLLKKSLKGKED</sequence>
<feature type="region of interest" description="Disordered" evidence="1">
    <location>
        <begin position="1"/>
        <end position="23"/>
    </location>
</feature>
<feature type="compositionally biased region" description="Basic and acidic residues" evidence="1">
    <location>
        <begin position="1"/>
        <end position="19"/>
    </location>
</feature>
<dbReference type="InterPro" id="IPR008651">
    <property type="entry name" value="Uncharacterised_HicB"/>
</dbReference>
<dbReference type="AlphaFoldDB" id="D6PDH3"/>
<reference evidence="2" key="1">
    <citation type="journal article" date="2010" name="ISME J.">
        <title>Metagenome of the Mediterranean deep chlorophyll maximum studied by direct and fosmid library 454 pyrosequencing.</title>
        <authorList>
            <person name="Ghai R."/>
            <person name="Martin-Cuadrado A.B."/>
            <person name="Molto A.G."/>
            <person name="Heredia I.G."/>
            <person name="Cabrera R."/>
            <person name="Martin J."/>
            <person name="Verdu M."/>
            <person name="Deschamps P."/>
            <person name="Moreira D."/>
            <person name="Lopez-Garcia P."/>
            <person name="Mira A."/>
            <person name="Rodriguez-Valera F."/>
        </authorList>
    </citation>
    <scope>NUCLEOTIDE SEQUENCE</scope>
</reference>
<name>D6PDH3_9BACT</name>
<dbReference type="SUPFAM" id="SSF47598">
    <property type="entry name" value="Ribbon-helix-helix"/>
    <property type="match status" value="1"/>
</dbReference>
<accession>D6PDH3</accession>
<dbReference type="EMBL" id="GU942996">
    <property type="protein sequence ID" value="ADD93774.1"/>
    <property type="molecule type" value="Genomic_DNA"/>
</dbReference>
<proteinExistence type="predicted"/>
<feature type="non-terminal residue" evidence="2">
    <location>
        <position position="1"/>
    </location>
</feature>
<dbReference type="Pfam" id="PF05534">
    <property type="entry name" value="HicB"/>
    <property type="match status" value="1"/>
</dbReference>
<dbReference type="GO" id="GO:0006355">
    <property type="term" value="P:regulation of DNA-templated transcription"/>
    <property type="evidence" value="ECO:0007669"/>
    <property type="project" value="InterPro"/>
</dbReference>